<dbReference type="PANTHER" id="PTHR10612">
    <property type="entry name" value="APOLIPOPROTEIN D"/>
    <property type="match status" value="1"/>
</dbReference>
<comment type="function">
    <text evidence="2">Involved in the storage or transport of lipids necessary for membrane maintenance under stressful conditions. Displays a binding preference for lysophospholipids.</text>
</comment>
<dbReference type="PROSITE" id="PS51257">
    <property type="entry name" value="PROKAR_LIPOPROTEIN"/>
    <property type="match status" value="1"/>
</dbReference>
<keyword evidence="2" id="KW-0446">Lipid-binding</keyword>
<comment type="similarity">
    <text evidence="1 2">Belongs to the calycin superfamily. Lipocalin family.</text>
</comment>
<keyword evidence="3" id="KW-0564">Palmitate</keyword>
<accession>A0A7W9C495</accession>
<comment type="caution">
    <text evidence="5">The sequence shown here is derived from an EMBL/GenBank/DDBJ whole genome shotgun (WGS) entry which is preliminary data.</text>
</comment>
<dbReference type="AlphaFoldDB" id="A0A7W9C495"/>
<dbReference type="EMBL" id="JACHOQ010000001">
    <property type="protein sequence ID" value="MBB5738742.1"/>
    <property type="molecule type" value="Genomic_DNA"/>
</dbReference>
<feature type="domain" description="Lipocalin/cytosolic fatty-acid binding" evidence="4">
    <location>
        <begin position="44"/>
        <end position="178"/>
    </location>
</feature>
<protein>
    <recommendedName>
        <fullName evidence="2">Outer membrane lipoprotein Blc</fullName>
    </recommendedName>
</protein>
<dbReference type="InterPro" id="IPR022271">
    <property type="entry name" value="Lipocalin_ApoD"/>
</dbReference>
<dbReference type="PANTHER" id="PTHR10612:SF34">
    <property type="entry name" value="APOLIPOPROTEIN D"/>
    <property type="match status" value="1"/>
</dbReference>
<gene>
    <name evidence="5" type="ORF">GGQ93_000433</name>
</gene>
<comment type="subcellular location">
    <subcellularLocation>
        <location evidence="2">Cell outer membrane</location>
    </subcellularLocation>
</comment>
<dbReference type="InterPro" id="IPR012674">
    <property type="entry name" value="Calycin"/>
</dbReference>
<keyword evidence="2" id="KW-0998">Cell outer membrane</keyword>
<dbReference type="GO" id="GO:0006950">
    <property type="term" value="P:response to stress"/>
    <property type="evidence" value="ECO:0007669"/>
    <property type="project" value="UniProtKB-ARBA"/>
</dbReference>
<dbReference type="GO" id="GO:0008289">
    <property type="term" value="F:lipid binding"/>
    <property type="evidence" value="ECO:0007669"/>
    <property type="project" value="UniProtKB-UniRule"/>
</dbReference>
<dbReference type="InterPro" id="IPR047202">
    <property type="entry name" value="Lipocalin_Blc-like_dom"/>
</dbReference>
<feature type="lipid moiety-binding region" description="S-diacylglycerol cysteine" evidence="3">
    <location>
        <position position="20"/>
    </location>
</feature>
<dbReference type="Pfam" id="PF08212">
    <property type="entry name" value="Lipocalin_2"/>
    <property type="match status" value="1"/>
</dbReference>
<evidence type="ECO:0000259" key="4">
    <source>
        <dbReference type="Pfam" id="PF08212"/>
    </source>
</evidence>
<dbReference type="RefSeq" id="WP_054766472.1">
    <property type="nucleotide sequence ID" value="NZ_CAJFZS010000001.1"/>
</dbReference>
<dbReference type="SUPFAM" id="SSF50814">
    <property type="entry name" value="Lipocalins"/>
    <property type="match status" value="1"/>
</dbReference>
<evidence type="ECO:0000256" key="3">
    <source>
        <dbReference type="PIRSR" id="PIRSR036893-52"/>
    </source>
</evidence>
<dbReference type="CDD" id="cd19438">
    <property type="entry name" value="lipocalin_Blc-like"/>
    <property type="match status" value="1"/>
</dbReference>
<dbReference type="Proteomes" id="UP000527324">
    <property type="component" value="Unassembled WGS sequence"/>
</dbReference>
<name>A0A7W9C495_9CAUL</name>
<feature type="chain" id="PRO_5031674054" description="Outer membrane lipoprotein Blc" evidence="2">
    <location>
        <begin position="19"/>
        <end position="183"/>
    </location>
</feature>
<feature type="lipid moiety-binding region" description="N-palmitoyl cysteine" evidence="3">
    <location>
        <position position="20"/>
    </location>
</feature>
<dbReference type="GO" id="GO:0009279">
    <property type="term" value="C:cell outer membrane"/>
    <property type="evidence" value="ECO:0007669"/>
    <property type="project" value="UniProtKB-SubCell"/>
</dbReference>
<organism evidence="5 6">
    <name type="scientific">Brevundimonas aurantiaca</name>
    <dbReference type="NCBI Taxonomy" id="74316"/>
    <lineage>
        <taxon>Bacteria</taxon>
        <taxon>Pseudomonadati</taxon>
        <taxon>Pseudomonadota</taxon>
        <taxon>Alphaproteobacteria</taxon>
        <taxon>Caulobacterales</taxon>
        <taxon>Caulobacteraceae</taxon>
        <taxon>Brevundimonas</taxon>
    </lineage>
</organism>
<evidence type="ECO:0000313" key="6">
    <source>
        <dbReference type="Proteomes" id="UP000527324"/>
    </source>
</evidence>
<keyword evidence="2" id="KW-0732">Signal</keyword>
<feature type="signal peptide" evidence="2">
    <location>
        <begin position="1"/>
        <end position="18"/>
    </location>
</feature>
<keyword evidence="2" id="KW-0472">Membrane</keyword>
<evidence type="ECO:0000256" key="1">
    <source>
        <dbReference type="ARBA" id="ARBA00006889"/>
    </source>
</evidence>
<proteinExistence type="inferred from homology"/>
<sequence>MKTLARLALSLSLCGALAACVTAPSPSEYRAPQPLKAIEIDRLWSGRWHEVARLPDRLTDGCVAGASAYRPLGGDRIAVRDTCQIGTPEGREKAISGDGRILDPGTNAKLRVRYLHGFVTWDFWVLDRADDYSWFISTDPTFHRLFIYTRDVPSAAEIKALTDRARALGYDVSRLEYPALPAR</sequence>
<dbReference type="PIRSF" id="PIRSF036893">
    <property type="entry name" value="Lipocalin_ApoD"/>
    <property type="match status" value="1"/>
</dbReference>
<comment type="subunit">
    <text evidence="2">Homodimer.</text>
</comment>
<keyword evidence="6" id="KW-1185">Reference proteome</keyword>
<dbReference type="Gene3D" id="2.40.128.20">
    <property type="match status" value="1"/>
</dbReference>
<keyword evidence="2 3" id="KW-0449">Lipoprotein</keyword>
<dbReference type="InterPro" id="IPR000566">
    <property type="entry name" value="Lipocln_cytosolic_FA-bd_dom"/>
</dbReference>
<evidence type="ECO:0000256" key="2">
    <source>
        <dbReference type="PIRNR" id="PIRNR036893"/>
    </source>
</evidence>
<reference evidence="5 6" key="1">
    <citation type="submission" date="2020-08" db="EMBL/GenBank/DDBJ databases">
        <title>Genomic Encyclopedia of Type Strains, Phase IV (KMG-IV): sequencing the most valuable type-strain genomes for metagenomic binning, comparative biology and taxonomic classification.</title>
        <authorList>
            <person name="Goeker M."/>
        </authorList>
    </citation>
    <scope>NUCLEOTIDE SEQUENCE [LARGE SCALE GENOMIC DNA]</scope>
    <source>
        <strain evidence="5 6">DSM 4731</strain>
    </source>
</reference>
<evidence type="ECO:0000313" key="5">
    <source>
        <dbReference type="EMBL" id="MBB5738742.1"/>
    </source>
</evidence>